<dbReference type="GO" id="GO:0030149">
    <property type="term" value="P:sphingolipid catabolic process"/>
    <property type="evidence" value="ECO:0007669"/>
    <property type="project" value="TreeGrafter"/>
</dbReference>
<evidence type="ECO:0000256" key="3">
    <source>
        <dbReference type="ARBA" id="ARBA00004760"/>
    </source>
</evidence>
<dbReference type="InterPro" id="IPR015424">
    <property type="entry name" value="PyrdxlP-dep_Trfase"/>
</dbReference>
<keyword evidence="11" id="KW-0472">Membrane</keyword>
<evidence type="ECO:0000256" key="9">
    <source>
        <dbReference type="ARBA" id="ARBA00022989"/>
    </source>
</evidence>
<keyword evidence="5" id="KW-0812">Transmembrane</keyword>
<keyword evidence="7 16" id="KW-0663">Pyridoxal phosphate</keyword>
<comment type="pathway">
    <text evidence="3">Lipid metabolism; sphingolipid metabolism.</text>
</comment>
<comment type="pathway">
    <text evidence="4">Sphingolipid metabolism.</text>
</comment>
<keyword evidence="8" id="KW-0746">Sphingolipid metabolism</keyword>
<dbReference type="GO" id="GO:0008117">
    <property type="term" value="F:sphinganine-1-phosphate aldolase activity"/>
    <property type="evidence" value="ECO:0007669"/>
    <property type="project" value="UniProtKB-EC"/>
</dbReference>
<dbReference type="EC" id="4.1.2.27" evidence="14"/>
<dbReference type="STRING" id="33097.A0A150GNT5"/>
<evidence type="ECO:0000256" key="11">
    <source>
        <dbReference type="ARBA" id="ARBA00023136"/>
    </source>
</evidence>
<evidence type="ECO:0000256" key="7">
    <source>
        <dbReference type="ARBA" id="ARBA00022898"/>
    </source>
</evidence>
<keyword evidence="9" id="KW-1133">Transmembrane helix</keyword>
<dbReference type="AlphaFoldDB" id="A0A150GNT5"/>
<sequence length="484" mass="50125">MKEKILAGRASAAQGCEPLTVLPSAGSPAQAVLAKLQQRAAADVKLSDGPSLLSGAVYMPAVGEHRSLLDAAHSLFSLTNPLHADVFPSVRQMEAEVVAMTAGLLGGGPGGANPNVCGAMTSGGTESILSAVKASRDFVAARRGITQPEMIIGVSAHAAYWKAAEYFKIKLHVVPVGRDFRLHASSVRRRLNRNTVLVVASAPGFPHGLVDDVKGIAQLAARAGICCHVDACLGGFVLPFVRQLGGRVPPFDFSVRGVTSMSVDTHKFGMAHKGTSVVLYASPQLRARQYTRVTEWSGGLYISPGIAGSRPGALIASAWASLLHLGADGLRSATREIMAARDTLVSGIVTQVPELEVIGEPDMGVVAFRAAAPAAAAAPTRGSAAPPVNVYVLGDWLTERGWHLNALQAPPALHFCFTAMNARAAPALVAALRAGVDALLADPGAAAAAAKSGSAPVYGMSNVSPDRGMVGEFLVAYQDVMLMP</sequence>
<dbReference type="PANTHER" id="PTHR42735:SF6">
    <property type="entry name" value="SPHINGOSINE-1-PHOSPHATE LYASE 1"/>
    <property type="match status" value="1"/>
</dbReference>
<evidence type="ECO:0000256" key="13">
    <source>
        <dbReference type="ARBA" id="ARBA00038302"/>
    </source>
</evidence>
<dbReference type="Proteomes" id="UP000075714">
    <property type="component" value="Unassembled WGS sequence"/>
</dbReference>
<dbReference type="InterPro" id="IPR002129">
    <property type="entry name" value="PyrdxlP-dep_de-COase"/>
</dbReference>
<gene>
    <name evidence="18" type="ORF">GPECTOR_12g408</name>
</gene>
<accession>A0A150GNT5</accession>
<dbReference type="Gene3D" id="3.40.640.10">
    <property type="entry name" value="Type I PLP-dependent aspartate aminotransferase-like (Major domain)"/>
    <property type="match status" value="1"/>
</dbReference>
<dbReference type="Gene3D" id="3.90.1150.10">
    <property type="entry name" value="Aspartate Aminotransferase, domain 1"/>
    <property type="match status" value="1"/>
</dbReference>
<dbReference type="GO" id="GO:0019752">
    <property type="term" value="P:carboxylic acid metabolic process"/>
    <property type="evidence" value="ECO:0007669"/>
    <property type="project" value="InterPro"/>
</dbReference>
<evidence type="ECO:0000256" key="15">
    <source>
        <dbReference type="ARBA" id="ARBA00042568"/>
    </source>
</evidence>
<dbReference type="EMBL" id="LSYV01000013">
    <property type="protein sequence ID" value="KXZ51445.1"/>
    <property type="molecule type" value="Genomic_DNA"/>
</dbReference>
<dbReference type="InterPro" id="IPR050477">
    <property type="entry name" value="GrpII_AminoAcid_Decarb"/>
</dbReference>
<dbReference type="FunFam" id="3.40.640.10:FF:000020">
    <property type="entry name" value="sphingosine-1-phosphate lyase 1"/>
    <property type="match status" value="1"/>
</dbReference>
<comment type="subcellular location">
    <subcellularLocation>
        <location evidence="2">Endoplasmic reticulum membrane</location>
        <topology evidence="2">Single-pass membrane protein</topology>
    </subcellularLocation>
</comment>
<dbReference type="InterPro" id="IPR015422">
    <property type="entry name" value="PyrdxlP-dep_Trfase_small"/>
</dbReference>
<dbReference type="OrthoDB" id="10254570at2759"/>
<dbReference type="GO" id="GO:0030170">
    <property type="term" value="F:pyridoxal phosphate binding"/>
    <property type="evidence" value="ECO:0007669"/>
    <property type="project" value="InterPro"/>
</dbReference>
<evidence type="ECO:0000256" key="10">
    <source>
        <dbReference type="ARBA" id="ARBA00023098"/>
    </source>
</evidence>
<evidence type="ECO:0000256" key="5">
    <source>
        <dbReference type="ARBA" id="ARBA00022692"/>
    </source>
</evidence>
<dbReference type="SUPFAM" id="SSF53383">
    <property type="entry name" value="PLP-dependent transferases"/>
    <property type="match status" value="1"/>
</dbReference>
<evidence type="ECO:0000256" key="4">
    <source>
        <dbReference type="ARBA" id="ARBA00004991"/>
    </source>
</evidence>
<comment type="similarity">
    <text evidence="13">Belongs to the group II decarboxylase family. Sphingosine-1-phosphate lyase subfamily.</text>
</comment>
<feature type="modified residue" description="N6-(pyridoxal phosphate)lysine" evidence="16">
    <location>
        <position position="267"/>
    </location>
</feature>
<keyword evidence="19" id="KW-1185">Reference proteome</keyword>
<dbReference type="InterPro" id="IPR015421">
    <property type="entry name" value="PyrdxlP-dep_Trfase_major"/>
</dbReference>
<comment type="caution">
    <text evidence="18">The sequence shown here is derived from an EMBL/GenBank/DDBJ whole genome shotgun (WGS) entry which is preliminary data.</text>
</comment>
<name>A0A150GNT5_GONPE</name>
<dbReference type="Pfam" id="PF00282">
    <property type="entry name" value="Pyridoxal_deC"/>
    <property type="match status" value="1"/>
</dbReference>
<evidence type="ECO:0000256" key="1">
    <source>
        <dbReference type="ARBA" id="ARBA00001933"/>
    </source>
</evidence>
<evidence type="ECO:0000313" key="18">
    <source>
        <dbReference type="EMBL" id="KXZ51445.1"/>
    </source>
</evidence>
<keyword evidence="6" id="KW-0256">Endoplasmic reticulum</keyword>
<evidence type="ECO:0000256" key="12">
    <source>
        <dbReference type="ARBA" id="ARBA00023239"/>
    </source>
</evidence>
<evidence type="ECO:0000256" key="8">
    <source>
        <dbReference type="ARBA" id="ARBA00022919"/>
    </source>
</evidence>
<reference evidence="19" key="1">
    <citation type="journal article" date="2016" name="Nat. Commun.">
        <title>The Gonium pectorale genome demonstrates co-option of cell cycle regulation during the evolution of multicellularity.</title>
        <authorList>
            <person name="Hanschen E.R."/>
            <person name="Marriage T.N."/>
            <person name="Ferris P.J."/>
            <person name="Hamaji T."/>
            <person name="Toyoda A."/>
            <person name="Fujiyama A."/>
            <person name="Neme R."/>
            <person name="Noguchi H."/>
            <person name="Minakuchi Y."/>
            <person name="Suzuki M."/>
            <person name="Kawai-Toyooka H."/>
            <person name="Smith D.R."/>
            <person name="Sparks H."/>
            <person name="Anderson J."/>
            <person name="Bakaric R."/>
            <person name="Luria V."/>
            <person name="Karger A."/>
            <person name="Kirschner M.W."/>
            <person name="Durand P.M."/>
            <person name="Michod R.E."/>
            <person name="Nozaki H."/>
            <person name="Olson B.J."/>
        </authorList>
    </citation>
    <scope>NUCLEOTIDE SEQUENCE [LARGE SCALE GENOMIC DNA]</scope>
    <source>
        <strain evidence="19">NIES-2863</strain>
    </source>
</reference>
<keyword evidence="12 17" id="KW-0456">Lyase</keyword>
<dbReference type="GO" id="GO:0005789">
    <property type="term" value="C:endoplasmic reticulum membrane"/>
    <property type="evidence" value="ECO:0007669"/>
    <property type="project" value="UniProtKB-SubCell"/>
</dbReference>
<evidence type="ECO:0000256" key="14">
    <source>
        <dbReference type="ARBA" id="ARBA00038965"/>
    </source>
</evidence>
<evidence type="ECO:0000256" key="6">
    <source>
        <dbReference type="ARBA" id="ARBA00022824"/>
    </source>
</evidence>
<organism evidence="18 19">
    <name type="scientific">Gonium pectorale</name>
    <name type="common">Green alga</name>
    <dbReference type="NCBI Taxonomy" id="33097"/>
    <lineage>
        <taxon>Eukaryota</taxon>
        <taxon>Viridiplantae</taxon>
        <taxon>Chlorophyta</taxon>
        <taxon>core chlorophytes</taxon>
        <taxon>Chlorophyceae</taxon>
        <taxon>CS clade</taxon>
        <taxon>Chlamydomonadales</taxon>
        <taxon>Volvocaceae</taxon>
        <taxon>Gonium</taxon>
    </lineage>
</organism>
<dbReference type="Gene3D" id="6.10.140.2150">
    <property type="match status" value="1"/>
</dbReference>
<proteinExistence type="inferred from homology"/>
<evidence type="ECO:0000256" key="17">
    <source>
        <dbReference type="RuleBase" id="RU000382"/>
    </source>
</evidence>
<protein>
    <recommendedName>
        <fullName evidence="14">sphinganine-1-phosphate aldolase</fullName>
        <ecNumber evidence="14">4.1.2.27</ecNumber>
    </recommendedName>
    <alternativeName>
        <fullName evidence="15">Sphingosine-1-phosphate aldolase</fullName>
    </alternativeName>
</protein>
<keyword evidence="10" id="KW-0443">Lipid metabolism</keyword>
<evidence type="ECO:0000256" key="2">
    <source>
        <dbReference type="ARBA" id="ARBA00004389"/>
    </source>
</evidence>
<comment type="cofactor">
    <cofactor evidence="1 16 17">
        <name>pyridoxal 5'-phosphate</name>
        <dbReference type="ChEBI" id="CHEBI:597326"/>
    </cofactor>
</comment>
<evidence type="ECO:0000256" key="16">
    <source>
        <dbReference type="PIRSR" id="PIRSR602129-50"/>
    </source>
</evidence>
<dbReference type="PANTHER" id="PTHR42735">
    <property type="match status" value="1"/>
</dbReference>
<evidence type="ECO:0000313" key="19">
    <source>
        <dbReference type="Proteomes" id="UP000075714"/>
    </source>
</evidence>